<evidence type="ECO:0000313" key="1">
    <source>
        <dbReference type="EMBL" id="GAT64399.1"/>
    </source>
</evidence>
<dbReference type="RefSeq" id="WP_068893844.1">
    <property type="nucleotide sequence ID" value="NZ_BDCX01000001.1"/>
</dbReference>
<organism evidence="1 2">
    <name type="scientific">Planomonospora sphaerica</name>
    <dbReference type="NCBI Taxonomy" id="161355"/>
    <lineage>
        <taxon>Bacteria</taxon>
        <taxon>Bacillati</taxon>
        <taxon>Actinomycetota</taxon>
        <taxon>Actinomycetes</taxon>
        <taxon>Streptosporangiales</taxon>
        <taxon>Streptosporangiaceae</taxon>
        <taxon>Planomonospora</taxon>
    </lineage>
</organism>
<name>A0A171AX44_9ACTN</name>
<proteinExistence type="predicted"/>
<sequence length="88" mass="8570">MAAVRRAVVVTGASSGSGRLTAAAPARGGHAVGAVPDRRGRLDVVVRNAGHAALDPAEAFAAEDAAAGYDVNVLAPHGPTAPSSTSSL</sequence>
<dbReference type="SUPFAM" id="SSF51735">
    <property type="entry name" value="NAD(P)-binding Rossmann-fold domains"/>
    <property type="match status" value="1"/>
</dbReference>
<dbReference type="EMBL" id="BDCX01000001">
    <property type="protein sequence ID" value="GAT64399.1"/>
    <property type="molecule type" value="Genomic_DNA"/>
</dbReference>
<dbReference type="OrthoDB" id="9792003at2"/>
<accession>A0A171AX44</accession>
<dbReference type="AlphaFoldDB" id="A0A171AX44"/>
<dbReference type="Gene3D" id="3.40.50.720">
    <property type="entry name" value="NAD(P)-binding Rossmann-like Domain"/>
    <property type="match status" value="1"/>
</dbReference>
<dbReference type="Proteomes" id="UP000077701">
    <property type="component" value="Unassembled WGS sequence"/>
</dbReference>
<protein>
    <submittedName>
        <fullName evidence="1">Oxidoreductase</fullName>
    </submittedName>
</protein>
<dbReference type="InterPro" id="IPR002347">
    <property type="entry name" value="SDR_fam"/>
</dbReference>
<gene>
    <name evidence="1" type="ORF">PS9374_00029</name>
</gene>
<dbReference type="PRINTS" id="PR00081">
    <property type="entry name" value="GDHRDH"/>
</dbReference>
<reference evidence="1 2" key="1">
    <citation type="journal article" date="2016" name="Genome Announc.">
        <title>Draft Genome Sequence of Planomonospora sphaerica JCM9374, a Rare Actinomycete.</title>
        <authorList>
            <person name="Dohra H."/>
            <person name="Suzuki T."/>
            <person name="Inoue Y."/>
            <person name="Kodani S."/>
        </authorList>
    </citation>
    <scope>NUCLEOTIDE SEQUENCE [LARGE SCALE GENOMIC DNA]</scope>
    <source>
        <strain evidence="1 2">JCM 9374</strain>
    </source>
</reference>
<comment type="caution">
    <text evidence="1">The sequence shown here is derived from an EMBL/GenBank/DDBJ whole genome shotgun (WGS) entry which is preliminary data.</text>
</comment>
<evidence type="ECO:0000313" key="2">
    <source>
        <dbReference type="Proteomes" id="UP000077701"/>
    </source>
</evidence>
<dbReference type="InterPro" id="IPR036291">
    <property type="entry name" value="NAD(P)-bd_dom_sf"/>
</dbReference>
<reference evidence="2" key="2">
    <citation type="submission" date="2016-04" db="EMBL/GenBank/DDBJ databases">
        <title>Planomonospora sphaerica JCM9374 whole genome shotgun sequence.</title>
        <authorList>
            <person name="Suzuki T."/>
            <person name="Dohra H."/>
            <person name="Kodani S."/>
        </authorList>
    </citation>
    <scope>NUCLEOTIDE SEQUENCE [LARGE SCALE GENOMIC DNA]</scope>
    <source>
        <strain evidence="2">JCM 9374</strain>
    </source>
</reference>
<dbReference type="STRING" id="161355.PS9374_00029"/>
<keyword evidence="2" id="KW-1185">Reference proteome</keyword>